<keyword evidence="1" id="KW-0328">Glycosyltransferase</keyword>
<evidence type="ECO:0000313" key="6">
    <source>
        <dbReference type="Proteomes" id="UP000606194"/>
    </source>
</evidence>
<evidence type="ECO:0000259" key="4">
    <source>
        <dbReference type="Pfam" id="PF13439"/>
    </source>
</evidence>
<dbReference type="PANTHER" id="PTHR45947">
    <property type="entry name" value="SULFOQUINOVOSYL TRANSFERASE SQD2"/>
    <property type="match status" value="1"/>
</dbReference>
<dbReference type="InterPro" id="IPR050194">
    <property type="entry name" value="Glycosyltransferase_grp1"/>
</dbReference>
<dbReference type="AlphaFoldDB" id="A0A918FPU9"/>
<name>A0A918FPU9_9ACTN</name>
<dbReference type="EMBL" id="BMTL01000001">
    <property type="protein sequence ID" value="GGR66172.1"/>
    <property type="molecule type" value="Genomic_DNA"/>
</dbReference>
<dbReference type="Pfam" id="PF13439">
    <property type="entry name" value="Glyco_transf_4"/>
    <property type="match status" value="1"/>
</dbReference>
<evidence type="ECO:0000256" key="1">
    <source>
        <dbReference type="ARBA" id="ARBA00022676"/>
    </source>
</evidence>
<accession>A0A918FPU9</accession>
<reference evidence="5" key="2">
    <citation type="submission" date="2020-09" db="EMBL/GenBank/DDBJ databases">
        <authorList>
            <person name="Sun Q."/>
            <person name="Ohkuma M."/>
        </authorList>
    </citation>
    <scope>NUCLEOTIDE SEQUENCE</scope>
    <source>
        <strain evidence="5">JCM 4386</strain>
    </source>
</reference>
<dbReference type="RefSeq" id="WP_190147174.1">
    <property type="nucleotide sequence ID" value="NZ_BMTL01000001.1"/>
</dbReference>
<keyword evidence="2 5" id="KW-0808">Transferase</keyword>
<dbReference type="PANTHER" id="PTHR45947:SF3">
    <property type="entry name" value="SULFOQUINOVOSYL TRANSFERASE SQD2"/>
    <property type="match status" value="1"/>
</dbReference>
<proteinExistence type="predicted"/>
<dbReference type="Gene3D" id="3.40.50.2000">
    <property type="entry name" value="Glycogen Phosphorylase B"/>
    <property type="match status" value="2"/>
</dbReference>
<evidence type="ECO:0000256" key="2">
    <source>
        <dbReference type="ARBA" id="ARBA00022679"/>
    </source>
</evidence>
<evidence type="ECO:0000259" key="3">
    <source>
        <dbReference type="Pfam" id="PF00534"/>
    </source>
</evidence>
<feature type="domain" description="Glycosyltransferase subfamily 4-like N-terminal" evidence="4">
    <location>
        <begin position="12"/>
        <end position="171"/>
    </location>
</feature>
<comment type="caution">
    <text evidence="5">The sequence shown here is derived from an EMBL/GenBank/DDBJ whole genome shotgun (WGS) entry which is preliminary data.</text>
</comment>
<evidence type="ECO:0000313" key="5">
    <source>
        <dbReference type="EMBL" id="GGR66172.1"/>
    </source>
</evidence>
<dbReference type="InterPro" id="IPR028098">
    <property type="entry name" value="Glyco_trans_4-like_N"/>
</dbReference>
<protein>
    <submittedName>
        <fullName evidence="5">Glycosyl transferase</fullName>
    </submittedName>
</protein>
<dbReference type="SUPFAM" id="SSF53756">
    <property type="entry name" value="UDP-Glycosyltransferase/glycogen phosphorylase"/>
    <property type="match status" value="1"/>
</dbReference>
<reference evidence="5" key="1">
    <citation type="journal article" date="2014" name="Int. J. Syst. Evol. Microbiol.">
        <title>Complete genome sequence of Corynebacterium casei LMG S-19264T (=DSM 44701T), isolated from a smear-ripened cheese.</title>
        <authorList>
            <consortium name="US DOE Joint Genome Institute (JGI-PGF)"/>
            <person name="Walter F."/>
            <person name="Albersmeier A."/>
            <person name="Kalinowski J."/>
            <person name="Ruckert C."/>
        </authorList>
    </citation>
    <scope>NUCLEOTIDE SEQUENCE</scope>
    <source>
        <strain evidence="5">JCM 4386</strain>
    </source>
</reference>
<keyword evidence="6" id="KW-1185">Reference proteome</keyword>
<dbReference type="Pfam" id="PF00534">
    <property type="entry name" value="Glycos_transf_1"/>
    <property type="match status" value="1"/>
</dbReference>
<dbReference type="Proteomes" id="UP000606194">
    <property type="component" value="Unassembled WGS sequence"/>
</dbReference>
<gene>
    <name evidence="5" type="ORF">GCM10010269_00960</name>
</gene>
<organism evidence="5 6">
    <name type="scientific">Streptomyces humidus</name>
    <dbReference type="NCBI Taxonomy" id="52259"/>
    <lineage>
        <taxon>Bacteria</taxon>
        <taxon>Bacillati</taxon>
        <taxon>Actinomycetota</taxon>
        <taxon>Actinomycetes</taxon>
        <taxon>Kitasatosporales</taxon>
        <taxon>Streptomycetaceae</taxon>
        <taxon>Streptomyces</taxon>
    </lineage>
</organism>
<dbReference type="InterPro" id="IPR001296">
    <property type="entry name" value="Glyco_trans_1"/>
</dbReference>
<feature type="domain" description="Glycosyl transferase family 1" evidence="3">
    <location>
        <begin position="182"/>
        <end position="310"/>
    </location>
</feature>
<dbReference type="GO" id="GO:0016758">
    <property type="term" value="F:hexosyltransferase activity"/>
    <property type="evidence" value="ECO:0007669"/>
    <property type="project" value="TreeGrafter"/>
</dbReference>
<sequence length="387" mass="40722">MKALHIITGLGVGGAEQQLRLLLRHLPARCDVVTLTNPGSVADGLTEDGVRVVHLGMAGNRDLGALPRLVRIIRSGGYDLVHTHLYRACVYGRPAARLAGVRAIVATEHSLGESQLEGRELTSGVRALYLASERLGRTTVAVSPTVADRLMSWGVPAPRIEVVPNGVDLARFRFDPDARVRTRRRLGLPDDARVVGGVGRLAAGKRFDVLVHALARLPRDHWLLLVGGGPEESVLRRLAHDAGVADRVLFAGERPCVPDGTPGPDLPSLFDAMDVFVSPSPEETFGLAAVEALASGLPVLYASCPAIEDLPAPAAGARRVSGGAEAFVRALTGPGARSPGPRTVPDAVRHYDITRSAAQLMDVYAAALTGPTRSSSASPTPQGVSSP</sequence>
<dbReference type="GO" id="GO:1901137">
    <property type="term" value="P:carbohydrate derivative biosynthetic process"/>
    <property type="evidence" value="ECO:0007669"/>
    <property type="project" value="UniProtKB-ARBA"/>
</dbReference>